<dbReference type="EMBL" id="KI395748">
    <property type="protein sequence ID" value="ERM97884.1"/>
    <property type="molecule type" value="Genomic_DNA"/>
</dbReference>
<feature type="zinc finger region" description="C3H1-type" evidence="6">
    <location>
        <begin position="271"/>
        <end position="299"/>
    </location>
</feature>
<feature type="zinc finger region" description="C3H1-type" evidence="6">
    <location>
        <begin position="484"/>
        <end position="512"/>
    </location>
</feature>
<dbReference type="InterPro" id="IPR000571">
    <property type="entry name" value="Znf_CCCH"/>
</dbReference>
<feature type="domain" description="C3H1-type" evidence="7">
    <location>
        <begin position="484"/>
        <end position="512"/>
    </location>
</feature>
<dbReference type="Pfam" id="PF00642">
    <property type="entry name" value="zf-CCCH"/>
    <property type="match status" value="6"/>
</dbReference>
<feature type="zinc finger region" description="C3H1-type" evidence="6">
    <location>
        <begin position="351"/>
        <end position="379"/>
    </location>
</feature>
<keyword evidence="1 6" id="KW-0479">Metal-binding</keyword>
<evidence type="ECO:0000256" key="2">
    <source>
        <dbReference type="ARBA" id="ARBA00022737"/>
    </source>
</evidence>
<dbReference type="Gene3D" id="2.30.30.1190">
    <property type="match status" value="2"/>
</dbReference>
<accession>W1NSN3</accession>
<dbReference type="SUPFAM" id="SSF90229">
    <property type="entry name" value="CCCH zinc finger"/>
    <property type="match status" value="6"/>
</dbReference>
<sequence>MANQTYSSYGGSSLSSLYSSRLSTNYIADPYSSDASLLGSNRYMGTDTITGSDPSRYSLDKGSAFLNQSDSLRFSGTDTFTASRLSGASLYTQPSRVGGETLGILPNSSVDHSVAGLKRPTEALYHQNVLGTYNTIGQSDSMYSTNSLVKRPRIESASNLPVYPQRPGEKDCTYYMLTRTCKFGDSCKFDHPFWVPEGGIPDWKEVPLIPVSDMLPERPGEPDCPYFMKTQKCKFGQRCKFNHPKDKVEASNVSPSVGNTDGAIITALPERPSEPECTFYMKTGICKFGASCKFHHPKDRPVPLTGTDSVTGEQTGSVKVDGAVVGADQQVKPFTPFTPALLHNSKGLPIRPGEVDCPFYLKTGSCKYGATCRFNHPDWRTTTTPAAVINPLAATLPLGVVNTPPPALSHDPWMAQTTLGLGVSVYPQRPGQIACDYYMKFGECKFGERCKFHHPLDRTAPTAAVAQQVPQQVVKLTLAGLPRREGEAVCPFYMKTATCKYGAVCKFDHPPPGEVAAKAVGGAATDSKIAEGEQVKDE</sequence>
<proteinExistence type="predicted"/>
<feature type="zinc finger region" description="C3H1-type" evidence="6">
    <location>
        <begin position="166"/>
        <end position="194"/>
    </location>
</feature>
<dbReference type="PANTHER" id="PTHR12506:SF82">
    <property type="entry name" value="ZINC FINGER CCCH DOMAIN-CONTAINING PROTEIN 64-RELATED"/>
    <property type="match status" value="1"/>
</dbReference>
<dbReference type="STRING" id="13333.W1NSN3"/>
<feature type="zinc finger region" description="C3H1-type" evidence="6">
    <location>
        <begin position="218"/>
        <end position="246"/>
    </location>
</feature>
<dbReference type="GO" id="GO:0008270">
    <property type="term" value="F:zinc ion binding"/>
    <property type="evidence" value="ECO:0007669"/>
    <property type="project" value="UniProtKB-KW"/>
</dbReference>
<feature type="domain" description="C3H1-type" evidence="7">
    <location>
        <begin position="166"/>
        <end position="194"/>
    </location>
</feature>
<dbReference type="FunFam" id="2.30.30.1190:FF:000004">
    <property type="entry name" value="Zinc finger CCCH domain-containing protein 37"/>
    <property type="match status" value="1"/>
</dbReference>
<evidence type="ECO:0000313" key="8">
    <source>
        <dbReference type="EMBL" id="ERM97884.1"/>
    </source>
</evidence>
<keyword evidence="5" id="KW-0238">DNA-binding</keyword>
<dbReference type="FunFam" id="4.10.1000.10:FF:000033">
    <property type="entry name" value="zinc finger CCCH domain-containing protein 37"/>
    <property type="match status" value="1"/>
</dbReference>
<dbReference type="GO" id="GO:0005634">
    <property type="term" value="C:nucleus"/>
    <property type="evidence" value="ECO:0007669"/>
    <property type="project" value="EnsemblPlants"/>
</dbReference>
<protein>
    <recommendedName>
        <fullName evidence="7">C3H1-type domain-containing protein</fullName>
    </recommendedName>
</protein>
<dbReference type="AlphaFoldDB" id="W1NSN3"/>
<dbReference type="Gene3D" id="4.10.1000.10">
    <property type="entry name" value="Zinc finger, CCCH-type"/>
    <property type="match status" value="2"/>
</dbReference>
<dbReference type="eggNOG" id="KOG1677">
    <property type="taxonomic scope" value="Eukaryota"/>
</dbReference>
<feature type="domain" description="C3H1-type" evidence="7">
    <location>
        <begin position="351"/>
        <end position="379"/>
    </location>
</feature>
<dbReference type="OMA" id="QPIMGSH"/>
<feature type="domain" description="C3H1-type" evidence="7">
    <location>
        <begin position="429"/>
        <end position="457"/>
    </location>
</feature>
<evidence type="ECO:0000256" key="1">
    <source>
        <dbReference type="ARBA" id="ARBA00022723"/>
    </source>
</evidence>
<keyword evidence="9" id="KW-1185">Reference proteome</keyword>
<evidence type="ECO:0000256" key="5">
    <source>
        <dbReference type="ARBA" id="ARBA00023125"/>
    </source>
</evidence>
<dbReference type="Proteomes" id="UP000017836">
    <property type="component" value="Unassembled WGS sequence"/>
</dbReference>
<feature type="domain" description="C3H1-type" evidence="7">
    <location>
        <begin position="218"/>
        <end position="246"/>
    </location>
</feature>
<dbReference type="PROSITE" id="PS50103">
    <property type="entry name" value="ZF_C3H1"/>
    <property type="match status" value="6"/>
</dbReference>
<dbReference type="HOGENOM" id="CLU_033292_0_1_1"/>
<dbReference type="Gramene" id="ERM97884">
    <property type="protein sequence ID" value="ERM97884"/>
    <property type="gene ID" value="AMTR_s00115p00126760"/>
</dbReference>
<keyword evidence="2" id="KW-0677">Repeat</keyword>
<feature type="zinc finger region" description="C3H1-type" evidence="6">
    <location>
        <begin position="429"/>
        <end position="457"/>
    </location>
</feature>
<evidence type="ECO:0000256" key="3">
    <source>
        <dbReference type="ARBA" id="ARBA00022771"/>
    </source>
</evidence>
<evidence type="ECO:0000256" key="4">
    <source>
        <dbReference type="ARBA" id="ARBA00022833"/>
    </source>
</evidence>
<keyword evidence="3 6" id="KW-0863">Zinc-finger</keyword>
<evidence type="ECO:0000256" key="6">
    <source>
        <dbReference type="PROSITE-ProRule" id="PRU00723"/>
    </source>
</evidence>
<dbReference type="InterPro" id="IPR036855">
    <property type="entry name" value="Znf_CCCH_sf"/>
</dbReference>
<dbReference type="GO" id="GO:0003677">
    <property type="term" value="F:DNA binding"/>
    <property type="evidence" value="ECO:0007669"/>
    <property type="project" value="UniProtKB-KW"/>
</dbReference>
<evidence type="ECO:0000313" key="9">
    <source>
        <dbReference type="Proteomes" id="UP000017836"/>
    </source>
</evidence>
<evidence type="ECO:0000259" key="7">
    <source>
        <dbReference type="PROSITE" id="PS50103"/>
    </source>
</evidence>
<organism evidence="8 9">
    <name type="scientific">Amborella trichopoda</name>
    <dbReference type="NCBI Taxonomy" id="13333"/>
    <lineage>
        <taxon>Eukaryota</taxon>
        <taxon>Viridiplantae</taxon>
        <taxon>Streptophyta</taxon>
        <taxon>Embryophyta</taxon>
        <taxon>Tracheophyta</taxon>
        <taxon>Spermatophyta</taxon>
        <taxon>Magnoliopsida</taxon>
        <taxon>Amborellales</taxon>
        <taxon>Amborellaceae</taxon>
        <taxon>Amborella</taxon>
    </lineage>
</organism>
<gene>
    <name evidence="8" type="ORF">AMTR_s00115p00126760</name>
</gene>
<dbReference type="SMART" id="SM00356">
    <property type="entry name" value="ZnF_C3H1"/>
    <property type="match status" value="6"/>
</dbReference>
<dbReference type="PANTHER" id="PTHR12506">
    <property type="entry name" value="PROTEIN PHOSPHATASE RELATED"/>
    <property type="match status" value="1"/>
</dbReference>
<name>W1NSN3_AMBTC</name>
<dbReference type="GO" id="GO:0003729">
    <property type="term" value="F:mRNA binding"/>
    <property type="evidence" value="ECO:0007669"/>
    <property type="project" value="EnsemblPlants"/>
</dbReference>
<feature type="domain" description="C3H1-type" evidence="7">
    <location>
        <begin position="271"/>
        <end position="299"/>
    </location>
</feature>
<reference evidence="9" key="1">
    <citation type="journal article" date="2013" name="Science">
        <title>The Amborella genome and the evolution of flowering plants.</title>
        <authorList>
            <consortium name="Amborella Genome Project"/>
        </authorList>
    </citation>
    <scope>NUCLEOTIDE SEQUENCE [LARGE SCALE GENOMIC DNA]</scope>
</reference>
<keyword evidence="4 6" id="KW-0862">Zinc</keyword>
<dbReference type="OrthoDB" id="411372at2759"/>
<dbReference type="KEGG" id="atr:18425865"/>
<dbReference type="InterPro" id="IPR050974">
    <property type="entry name" value="Plant_ZF_CCCH"/>
</dbReference>